<dbReference type="Gene3D" id="3.40.50.150">
    <property type="entry name" value="Vaccinia Virus protein VP39"/>
    <property type="match status" value="1"/>
</dbReference>
<gene>
    <name evidence="6 7" type="primary">rsmG</name>
    <name evidence="7" type="ORF">NCTC13652_01546</name>
</gene>
<dbReference type="EC" id="2.1.1.-" evidence="6"/>
<evidence type="ECO:0000256" key="2">
    <source>
        <dbReference type="ARBA" id="ARBA00022552"/>
    </source>
</evidence>
<keyword evidence="8" id="KW-1185">Reference proteome</keyword>
<dbReference type="PANTHER" id="PTHR31760">
    <property type="entry name" value="S-ADENOSYL-L-METHIONINE-DEPENDENT METHYLTRANSFERASES SUPERFAMILY PROTEIN"/>
    <property type="match status" value="1"/>
</dbReference>
<dbReference type="GO" id="GO:0005829">
    <property type="term" value="C:cytosol"/>
    <property type="evidence" value="ECO:0007669"/>
    <property type="project" value="TreeGrafter"/>
</dbReference>
<feature type="binding site" evidence="6">
    <location>
        <position position="84"/>
    </location>
    <ligand>
        <name>S-adenosyl-L-methionine</name>
        <dbReference type="ChEBI" id="CHEBI:59789"/>
    </ligand>
</feature>
<comment type="function">
    <text evidence="6">Specifically methylates the N7 position of a guanine in 16S rRNA.</text>
</comment>
<dbReference type="AlphaFoldDB" id="A0A448NZK0"/>
<evidence type="ECO:0000256" key="1">
    <source>
        <dbReference type="ARBA" id="ARBA00022490"/>
    </source>
</evidence>
<dbReference type="Pfam" id="PF02527">
    <property type="entry name" value="GidB"/>
    <property type="match status" value="1"/>
</dbReference>
<dbReference type="PANTHER" id="PTHR31760:SF0">
    <property type="entry name" value="S-ADENOSYL-L-METHIONINE-DEPENDENT METHYLTRANSFERASES SUPERFAMILY PROTEIN"/>
    <property type="match status" value="1"/>
</dbReference>
<feature type="binding site" evidence="6">
    <location>
        <position position="144"/>
    </location>
    <ligand>
        <name>S-adenosyl-L-methionine</name>
        <dbReference type="ChEBI" id="CHEBI:59789"/>
    </ligand>
</feature>
<protein>
    <recommendedName>
        <fullName evidence="6">Ribosomal RNA small subunit methyltransferase G</fullName>
        <ecNumber evidence="6">2.1.1.-</ecNumber>
    </recommendedName>
    <alternativeName>
        <fullName evidence="6">16S rRNA 7-methylguanosine methyltransferase</fullName>
        <shortName evidence="6">16S rRNA m7G methyltransferase</shortName>
    </alternativeName>
</protein>
<sequence>MSGKMEGMATEDSELQTAAEVFDTGLAQIKQYVDILTSRGVEWGLLGPKEAPRVWERHILNSAALTSLIPEGSRVADVGSGAGLPGVPLAIQRPDLRVTLMEPLLRRFNFLSQVVEELGLGDRVDVLRARAEDCDELFDIVTARAVAKLPTLIGWTKSLFLPDGYLLALKGVSAADEVKGSAKALKAGGLEAEVLVVRSHPQAQVTHVVRVGRSN</sequence>
<evidence type="ECO:0000256" key="5">
    <source>
        <dbReference type="ARBA" id="ARBA00022691"/>
    </source>
</evidence>
<evidence type="ECO:0000313" key="7">
    <source>
        <dbReference type="EMBL" id="VEI03346.1"/>
    </source>
</evidence>
<evidence type="ECO:0000313" key="8">
    <source>
        <dbReference type="Proteomes" id="UP000277858"/>
    </source>
</evidence>
<name>A0A448NZK0_9ACTN</name>
<comment type="subcellular location">
    <subcellularLocation>
        <location evidence="6">Cytoplasm</location>
    </subcellularLocation>
</comment>
<keyword evidence="2 6" id="KW-0698">rRNA processing</keyword>
<dbReference type="Proteomes" id="UP000277858">
    <property type="component" value="Chromosome"/>
</dbReference>
<keyword evidence="1 6" id="KW-0963">Cytoplasm</keyword>
<evidence type="ECO:0000256" key="6">
    <source>
        <dbReference type="HAMAP-Rule" id="MF_00074"/>
    </source>
</evidence>
<accession>A0A448NZK0</accession>
<feature type="binding site" evidence="6">
    <location>
        <position position="79"/>
    </location>
    <ligand>
        <name>S-adenosyl-L-methionine</name>
        <dbReference type="ChEBI" id="CHEBI:59789"/>
    </ligand>
</feature>
<organism evidence="7 8">
    <name type="scientific">Acidipropionibacterium jensenii</name>
    <dbReference type="NCBI Taxonomy" id="1749"/>
    <lineage>
        <taxon>Bacteria</taxon>
        <taxon>Bacillati</taxon>
        <taxon>Actinomycetota</taxon>
        <taxon>Actinomycetes</taxon>
        <taxon>Propionibacteriales</taxon>
        <taxon>Propionibacteriaceae</taxon>
        <taxon>Acidipropionibacterium</taxon>
    </lineage>
</organism>
<proteinExistence type="inferred from homology"/>
<dbReference type="InterPro" id="IPR003682">
    <property type="entry name" value="rRNA_ssu_MeTfrase_G"/>
</dbReference>
<dbReference type="HAMAP" id="MF_00074">
    <property type="entry name" value="16SrRNA_methyltr_G"/>
    <property type="match status" value="1"/>
</dbReference>
<dbReference type="PIRSF" id="PIRSF003078">
    <property type="entry name" value="GidB"/>
    <property type="match status" value="1"/>
</dbReference>
<keyword evidence="4 6" id="KW-0808">Transferase</keyword>
<keyword evidence="5 6" id="KW-0949">S-adenosyl-L-methionine</keyword>
<dbReference type="EMBL" id="LR134473">
    <property type="protein sequence ID" value="VEI03346.1"/>
    <property type="molecule type" value="Genomic_DNA"/>
</dbReference>
<comment type="caution">
    <text evidence="6">Lacks conserved residue(s) required for the propagation of feature annotation.</text>
</comment>
<dbReference type="GO" id="GO:0070043">
    <property type="term" value="F:rRNA (guanine-N7-)-methyltransferase activity"/>
    <property type="evidence" value="ECO:0007669"/>
    <property type="project" value="UniProtKB-UniRule"/>
</dbReference>
<comment type="similarity">
    <text evidence="6">Belongs to the methyltransferase superfamily. RNA methyltransferase RsmG family.</text>
</comment>
<reference evidence="7 8" key="1">
    <citation type="submission" date="2018-12" db="EMBL/GenBank/DDBJ databases">
        <authorList>
            <consortium name="Pathogen Informatics"/>
        </authorList>
    </citation>
    <scope>NUCLEOTIDE SEQUENCE [LARGE SCALE GENOMIC DNA]</scope>
    <source>
        <strain evidence="7 8">NCTC13652</strain>
    </source>
</reference>
<dbReference type="SUPFAM" id="SSF53335">
    <property type="entry name" value="S-adenosyl-L-methionine-dependent methyltransferases"/>
    <property type="match status" value="1"/>
</dbReference>
<feature type="binding site" evidence="6">
    <location>
        <begin position="131"/>
        <end position="132"/>
    </location>
    <ligand>
        <name>S-adenosyl-L-methionine</name>
        <dbReference type="ChEBI" id="CHEBI:59789"/>
    </ligand>
</feature>
<dbReference type="STRING" id="1122997.GCA_000425285_02180"/>
<evidence type="ECO:0000256" key="3">
    <source>
        <dbReference type="ARBA" id="ARBA00022603"/>
    </source>
</evidence>
<dbReference type="InterPro" id="IPR029063">
    <property type="entry name" value="SAM-dependent_MTases_sf"/>
</dbReference>
<keyword evidence="3 6" id="KW-0489">Methyltransferase</keyword>
<evidence type="ECO:0000256" key="4">
    <source>
        <dbReference type="ARBA" id="ARBA00022679"/>
    </source>
</evidence>
<dbReference type="NCBIfam" id="TIGR00138">
    <property type="entry name" value="rsmG_gidB"/>
    <property type="match status" value="1"/>
</dbReference>